<dbReference type="InterPro" id="IPR050769">
    <property type="entry name" value="NAT_camello-type"/>
</dbReference>
<evidence type="ECO:0000259" key="2">
    <source>
        <dbReference type="PROSITE" id="PS50995"/>
    </source>
</evidence>
<dbReference type="GO" id="GO:0003700">
    <property type="term" value="F:DNA-binding transcription factor activity"/>
    <property type="evidence" value="ECO:0007669"/>
    <property type="project" value="InterPro"/>
</dbReference>
<dbReference type="Pfam" id="PF12802">
    <property type="entry name" value="MarR_2"/>
    <property type="match status" value="1"/>
</dbReference>
<keyword evidence="4" id="KW-0238">DNA-binding</keyword>
<dbReference type="RefSeq" id="WP_183400493.1">
    <property type="nucleotide sequence ID" value="NZ_JACIDS010000005.1"/>
</dbReference>
<comment type="caution">
    <text evidence="4">The sequence shown here is derived from an EMBL/GenBank/DDBJ whole genome shotgun (WGS) entry which is preliminary data.</text>
</comment>
<dbReference type="SMART" id="SM00347">
    <property type="entry name" value="HTH_MARR"/>
    <property type="match status" value="1"/>
</dbReference>
<dbReference type="PROSITE" id="PS51186">
    <property type="entry name" value="GNAT"/>
    <property type="match status" value="1"/>
</dbReference>
<keyword evidence="1 4" id="KW-0808">Transferase</keyword>
<gene>
    <name evidence="4" type="ORF">GGR25_003892</name>
</gene>
<dbReference type="Proteomes" id="UP000553963">
    <property type="component" value="Unassembled WGS sequence"/>
</dbReference>
<dbReference type="EMBL" id="JACIDS010000005">
    <property type="protein sequence ID" value="MBB3932828.1"/>
    <property type="molecule type" value="Genomic_DNA"/>
</dbReference>
<dbReference type="CDD" id="cd04301">
    <property type="entry name" value="NAT_SF"/>
    <property type="match status" value="1"/>
</dbReference>
<dbReference type="PROSITE" id="PS50995">
    <property type="entry name" value="HTH_MARR_2"/>
    <property type="match status" value="1"/>
</dbReference>
<dbReference type="AlphaFoldDB" id="A0A840AUI1"/>
<dbReference type="GO" id="GO:0008080">
    <property type="term" value="F:N-acetyltransferase activity"/>
    <property type="evidence" value="ECO:0007669"/>
    <property type="project" value="InterPro"/>
</dbReference>
<protein>
    <submittedName>
        <fullName evidence="4">DNA-binding MarR family transcriptional regulator/GNAT superfamily N-acetyltransferase</fullName>
    </submittedName>
</protein>
<dbReference type="PANTHER" id="PTHR13947:SF37">
    <property type="entry name" value="LD18367P"/>
    <property type="match status" value="1"/>
</dbReference>
<dbReference type="InterPro" id="IPR036388">
    <property type="entry name" value="WH-like_DNA-bd_sf"/>
</dbReference>
<feature type="domain" description="HTH marR-type" evidence="2">
    <location>
        <begin position="1"/>
        <end position="142"/>
    </location>
</feature>
<accession>A0A840AUI1</accession>
<dbReference type="PANTHER" id="PTHR13947">
    <property type="entry name" value="GNAT FAMILY N-ACETYLTRANSFERASE"/>
    <property type="match status" value="1"/>
</dbReference>
<proteinExistence type="predicted"/>
<dbReference type="InterPro" id="IPR000835">
    <property type="entry name" value="HTH_MarR-typ"/>
</dbReference>
<dbReference type="SUPFAM" id="SSF55729">
    <property type="entry name" value="Acyl-CoA N-acyltransferases (Nat)"/>
    <property type="match status" value="1"/>
</dbReference>
<dbReference type="SUPFAM" id="SSF46785">
    <property type="entry name" value="Winged helix' DNA-binding domain"/>
    <property type="match status" value="1"/>
</dbReference>
<evidence type="ECO:0000259" key="3">
    <source>
        <dbReference type="PROSITE" id="PS51186"/>
    </source>
</evidence>
<evidence type="ECO:0000313" key="5">
    <source>
        <dbReference type="Proteomes" id="UP000553963"/>
    </source>
</evidence>
<sequence>MLDVTLPDDAVDRVRAFNRLYTKRIGVLAETLLGSPFSLTEARILYEIAAAPGTTAKAIGTALGLDAGYLSRLLARFVRDGLVEAVRSDADGRSRELRLTAAGQDAYSRLENDSRRSVAGLLDGLQDEDRAAFLAATEDMARSLGAPLSPPMPIAIRRHRPGDLGWIVERHGTVYAREYGFDGRFEALVADIVAAFLRENDPARETCLIAERDGRRLGSVMVVRADDETAKLRLLLVEPEARGEGLGRRLLGESMAFAREAGYRKMVLWTNDVLVTARRLYEAAGFRCVEAAEHTDFGPRLIGETWTRTL</sequence>
<feature type="domain" description="N-acetyltransferase" evidence="3">
    <location>
        <begin position="154"/>
        <end position="310"/>
    </location>
</feature>
<reference evidence="4 5" key="1">
    <citation type="submission" date="2020-08" db="EMBL/GenBank/DDBJ databases">
        <title>Genomic Encyclopedia of Type Strains, Phase IV (KMG-IV): sequencing the most valuable type-strain genomes for metagenomic binning, comparative biology and taxonomic classification.</title>
        <authorList>
            <person name="Goeker M."/>
        </authorList>
    </citation>
    <scope>NUCLEOTIDE SEQUENCE [LARGE SCALE GENOMIC DNA]</scope>
    <source>
        <strain evidence="4 5">DSM 25966</strain>
    </source>
</reference>
<dbReference type="GO" id="GO:0003677">
    <property type="term" value="F:DNA binding"/>
    <property type="evidence" value="ECO:0007669"/>
    <property type="project" value="UniProtKB-KW"/>
</dbReference>
<dbReference type="InterPro" id="IPR016181">
    <property type="entry name" value="Acyl_CoA_acyltransferase"/>
</dbReference>
<dbReference type="Gene3D" id="1.10.10.10">
    <property type="entry name" value="Winged helix-like DNA-binding domain superfamily/Winged helix DNA-binding domain"/>
    <property type="match status" value="1"/>
</dbReference>
<dbReference type="InterPro" id="IPR000182">
    <property type="entry name" value="GNAT_dom"/>
</dbReference>
<evidence type="ECO:0000313" key="4">
    <source>
        <dbReference type="EMBL" id="MBB3932828.1"/>
    </source>
</evidence>
<organism evidence="4 5">
    <name type="scientific">Kaistia hirudinis</name>
    <dbReference type="NCBI Taxonomy" id="1293440"/>
    <lineage>
        <taxon>Bacteria</taxon>
        <taxon>Pseudomonadati</taxon>
        <taxon>Pseudomonadota</taxon>
        <taxon>Alphaproteobacteria</taxon>
        <taxon>Hyphomicrobiales</taxon>
        <taxon>Kaistiaceae</taxon>
        <taxon>Kaistia</taxon>
    </lineage>
</organism>
<dbReference type="Gene3D" id="3.40.630.30">
    <property type="match status" value="1"/>
</dbReference>
<name>A0A840AUI1_9HYPH</name>
<dbReference type="InterPro" id="IPR036390">
    <property type="entry name" value="WH_DNA-bd_sf"/>
</dbReference>
<evidence type="ECO:0000256" key="1">
    <source>
        <dbReference type="ARBA" id="ARBA00022679"/>
    </source>
</evidence>
<dbReference type="Pfam" id="PF00583">
    <property type="entry name" value="Acetyltransf_1"/>
    <property type="match status" value="1"/>
</dbReference>
<keyword evidence="5" id="KW-1185">Reference proteome</keyword>